<proteinExistence type="predicted"/>
<dbReference type="Proteomes" id="UP000028725">
    <property type="component" value="Unassembled WGS sequence"/>
</dbReference>
<evidence type="ECO:0000313" key="4">
    <source>
        <dbReference type="Proteomes" id="UP000028725"/>
    </source>
</evidence>
<reference evidence="3 4" key="1">
    <citation type="submission" date="2014-04" db="EMBL/GenBank/DDBJ databases">
        <title>Genome assembly of Hyalangium minutum DSM 14724.</title>
        <authorList>
            <person name="Sharma G."/>
            <person name="Subramanian S."/>
        </authorList>
    </citation>
    <scope>NUCLEOTIDE SEQUENCE [LARGE SCALE GENOMIC DNA]</scope>
    <source>
        <strain evidence="3 4">DSM 14724</strain>
    </source>
</reference>
<comment type="caution">
    <text evidence="3">The sequence shown here is derived from an EMBL/GenBank/DDBJ whole genome shotgun (WGS) entry which is preliminary data.</text>
</comment>
<accession>A0A085WQB6</accession>
<evidence type="ECO:0000256" key="1">
    <source>
        <dbReference type="SAM" id="MobiDB-lite"/>
    </source>
</evidence>
<dbReference type="STRING" id="394096.DB31_4921"/>
<organism evidence="3 4">
    <name type="scientific">Hyalangium minutum</name>
    <dbReference type="NCBI Taxonomy" id="394096"/>
    <lineage>
        <taxon>Bacteria</taxon>
        <taxon>Pseudomonadati</taxon>
        <taxon>Myxococcota</taxon>
        <taxon>Myxococcia</taxon>
        <taxon>Myxococcales</taxon>
        <taxon>Cystobacterineae</taxon>
        <taxon>Archangiaceae</taxon>
        <taxon>Hyalangium</taxon>
    </lineage>
</organism>
<protein>
    <submittedName>
        <fullName evidence="3">Uncharacterized protein</fullName>
    </submittedName>
</protein>
<dbReference type="AlphaFoldDB" id="A0A085WQB6"/>
<sequence length="187" mass="19699">MPTNPNMRALSAARAGPAGKKAEGQVGQRIASEASNQFLNGLSMLKEMFQDFRSSDRFFKAKAGIIGGWAFISLVSIVIACPGQGVKTADLGARVIVLPNADRPKASPALLVSNTDDDPWENVIFTVNGKYKAIVDKVAPGGDVTLTPKNLLGPTGPMPGDERFVSAEMKTNDGKAELVKNGQAVGE</sequence>
<keyword evidence="2" id="KW-0812">Transmembrane</keyword>
<evidence type="ECO:0000256" key="2">
    <source>
        <dbReference type="SAM" id="Phobius"/>
    </source>
</evidence>
<keyword evidence="4" id="KW-1185">Reference proteome</keyword>
<dbReference type="EMBL" id="JMCB01000003">
    <property type="protein sequence ID" value="KFE69879.1"/>
    <property type="molecule type" value="Genomic_DNA"/>
</dbReference>
<gene>
    <name evidence="3" type="ORF">DB31_4921</name>
</gene>
<feature type="transmembrane region" description="Helical" evidence="2">
    <location>
        <begin position="63"/>
        <end position="80"/>
    </location>
</feature>
<keyword evidence="2" id="KW-1133">Transmembrane helix</keyword>
<feature type="region of interest" description="Disordered" evidence="1">
    <location>
        <begin position="1"/>
        <end position="26"/>
    </location>
</feature>
<name>A0A085WQB6_9BACT</name>
<keyword evidence="2" id="KW-0472">Membrane</keyword>
<evidence type="ECO:0000313" key="3">
    <source>
        <dbReference type="EMBL" id="KFE69879.1"/>
    </source>
</evidence>